<comment type="caution">
    <text evidence="7">The sequence shown here is derived from an EMBL/GenBank/DDBJ whole genome shotgun (WGS) entry which is preliminary data.</text>
</comment>
<dbReference type="InterPro" id="IPR023213">
    <property type="entry name" value="CAT-like_dom_sf"/>
</dbReference>
<sequence length="680" mass="75957">MTIAVYRNVLSKSRQIGPAWYKILLRSSHAGGSSRELFSTSPPPSPQTLPSLPVPPLAQTTENFLKFAEPLQSEAEFGTTVNLANCFLESKEANELQKLLEERGRKLVNWLTPWWLNVAYLAARTPLPIVTSPGITFPKFDFAEPGTEAQLQCAAKMVQAALKYHHKIINDQLPVDQGPGGVPFDMSQYRLMFGTTRTPGHGTDTIRYGKDRPSWARHILVTRDGRTFHVPVYDEAGNPLTIGQLVAQFGHVVALADQQHGKKARAINIVSSDDREMWATVYARIRERNPVELGLVEDALFVMSLDRHFEHTEDGGSASASLQFDPDDRNMAQALHGGGTRQNANNRWFDKTLQFHLNERGYGGITYEHTPAEGPPLAMLLDFICEQFDSNLFDFASADGKASNLECPRELQFLLDHPSDDEAIRRSSERFDNATKNLEVRSLKFNHFGKNVPKTALFSPDSWIQLCKIYKNGTLEMTPVALQLAFFRLHGFHAPAYETGSLRRFADGRTDTVRLPTMASKQFVEAVAKMPAKTTMSIGIIVDGMMEEAIVGHKRYTGEVMNGMGIDRHLLGLRLLAAEHGVPLPELLRSDIYQRLLHFRLSTSQLPSAHVLPMGFGPSAPDCYGVCYNPQENNIFFTITAFNDCAETSAERFANALERALLDMRDLVDWAGRLKGRAKL</sequence>
<comment type="similarity">
    <text evidence="1">Belongs to the carnitine/choline acetyltransferase family.</text>
</comment>
<gene>
    <name evidence="7" type="ORF">niasHS_014078</name>
</gene>
<dbReference type="InterPro" id="IPR042231">
    <property type="entry name" value="Cho/carn_acyl_trans_2"/>
</dbReference>
<dbReference type="InterPro" id="IPR000542">
    <property type="entry name" value="Carn_acyl_trans"/>
</dbReference>
<evidence type="ECO:0000256" key="4">
    <source>
        <dbReference type="PIRSR" id="PIRSR600542-1"/>
    </source>
</evidence>
<feature type="region of interest" description="Disordered" evidence="5">
    <location>
        <begin position="34"/>
        <end position="53"/>
    </location>
</feature>
<dbReference type="PANTHER" id="PTHR22589:SF103">
    <property type="entry name" value="CARNITINE O-ACETYL-TRANSFERASE, ISOFORM A-RELATED"/>
    <property type="match status" value="1"/>
</dbReference>
<feature type="compositionally biased region" description="Pro residues" evidence="5">
    <location>
        <begin position="41"/>
        <end position="53"/>
    </location>
</feature>
<dbReference type="PANTHER" id="PTHR22589">
    <property type="entry name" value="CARNITINE O-ACYLTRANSFERASE"/>
    <property type="match status" value="1"/>
</dbReference>
<proteinExistence type="inferred from homology"/>
<protein>
    <recommendedName>
        <fullName evidence="6">Choline/carnitine acyltransferase domain-containing protein</fullName>
    </recommendedName>
</protein>
<feature type="domain" description="Choline/carnitine acyltransferase" evidence="6">
    <location>
        <begin position="52"/>
        <end position="659"/>
    </location>
</feature>
<accession>A0ABD2IQP9</accession>
<evidence type="ECO:0000313" key="8">
    <source>
        <dbReference type="Proteomes" id="UP001620645"/>
    </source>
</evidence>
<keyword evidence="2" id="KW-0808">Transferase</keyword>
<evidence type="ECO:0000256" key="1">
    <source>
        <dbReference type="ARBA" id="ARBA00005232"/>
    </source>
</evidence>
<feature type="active site" description="Proton acceptor" evidence="4">
    <location>
        <position position="369"/>
    </location>
</feature>
<dbReference type="Pfam" id="PF00755">
    <property type="entry name" value="Carn_acyltransf"/>
    <property type="match status" value="1"/>
</dbReference>
<dbReference type="SUPFAM" id="SSF52777">
    <property type="entry name" value="CoA-dependent acyltransferases"/>
    <property type="match status" value="2"/>
</dbReference>
<evidence type="ECO:0000256" key="2">
    <source>
        <dbReference type="ARBA" id="ARBA00022679"/>
    </source>
</evidence>
<dbReference type="Gene3D" id="3.30.559.70">
    <property type="entry name" value="Choline/Carnitine o-acyltransferase, domain 2"/>
    <property type="match status" value="1"/>
</dbReference>
<dbReference type="Gene3D" id="3.30.559.10">
    <property type="entry name" value="Chloramphenicol acetyltransferase-like domain"/>
    <property type="match status" value="1"/>
</dbReference>
<feature type="region of interest" description="Disordered" evidence="5">
    <location>
        <begin position="313"/>
        <end position="332"/>
    </location>
</feature>
<dbReference type="EMBL" id="JBICCN010000300">
    <property type="protein sequence ID" value="KAL3079796.1"/>
    <property type="molecule type" value="Genomic_DNA"/>
</dbReference>
<dbReference type="Proteomes" id="UP001620645">
    <property type="component" value="Unassembled WGS sequence"/>
</dbReference>
<evidence type="ECO:0000259" key="6">
    <source>
        <dbReference type="Pfam" id="PF00755"/>
    </source>
</evidence>
<keyword evidence="3" id="KW-0012">Acyltransferase</keyword>
<reference evidence="7 8" key="1">
    <citation type="submission" date="2024-10" db="EMBL/GenBank/DDBJ databases">
        <authorList>
            <person name="Kim D."/>
        </authorList>
    </citation>
    <scope>NUCLEOTIDE SEQUENCE [LARGE SCALE GENOMIC DNA]</scope>
    <source>
        <strain evidence="7">Taebaek</strain>
    </source>
</reference>
<organism evidence="7 8">
    <name type="scientific">Heterodera schachtii</name>
    <name type="common">Sugarbeet cyst nematode worm</name>
    <name type="synonym">Tylenchus schachtii</name>
    <dbReference type="NCBI Taxonomy" id="97005"/>
    <lineage>
        <taxon>Eukaryota</taxon>
        <taxon>Metazoa</taxon>
        <taxon>Ecdysozoa</taxon>
        <taxon>Nematoda</taxon>
        <taxon>Chromadorea</taxon>
        <taxon>Rhabditida</taxon>
        <taxon>Tylenchina</taxon>
        <taxon>Tylenchomorpha</taxon>
        <taxon>Tylenchoidea</taxon>
        <taxon>Heteroderidae</taxon>
        <taxon>Heteroderinae</taxon>
        <taxon>Heterodera</taxon>
    </lineage>
</organism>
<keyword evidence="8" id="KW-1185">Reference proteome</keyword>
<dbReference type="GO" id="GO:0016746">
    <property type="term" value="F:acyltransferase activity"/>
    <property type="evidence" value="ECO:0007669"/>
    <property type="project" value="UniProtKB-KW"/>
</dbReference>
<dbReference type="AlphaFoldDB" id="A0ABD2IQP9"/>
<dbReference type="InterPro" id="IPR039551">
    <property type="entry name" value="Cho/carn_acyl_trans"/>
</dbReference>
<name>A0ABD2IQP9_HETSC</name>
<evidence type="ECO:0000256" key="3">
    <source>
        <dbReference type="ARBA" id="ARBA00023315"/>
    </source>
</evidence>
<evidence type="ECO:0000256" key="5">
    <source>
        <dbReference type="SAM" id="MobiDB-lite"/>
    </source>
</evidence>
<evidence type="ECO:0000313" key="7">
    <source>
        <dbReference type="EMBL" id="KAL3079796.1"/>
    </source>
</evidence>